<dbReference type="InterPro" id="IPR031309">
    <property type="entry name" value="Ribosomal_uL5_C"/>
</dbReference>
<dbReference type="OrthoDB" id="539541at2759"/>
<keyword evidence="6" id="KW-1185">Reference proteome</keyword>
<feature type="domain" description="Large ribosomal subunit protein uL5 C-terminal" evidence="4">
    <location>
        <begin position="206"/>
        <end position="314"/>
    </location>
</feature>
<accession>A0A0C3NDB6</accession>
<sequence length="317" mass="35391">MSAAPAALKNTVKTAAQSAGRVAKAAQRTRWRQILERRAKALTPRNPLKRDEYGMPIPHVNVIVRDTAQPRLADHYFNTVRDDIMYMSYTHTPASTKPQRSIRPTYDPEDPYVKHRYNPPIGGHMAWTRKPMSPVTFDSVVELERIQLHTMVKETLASRSHLLGAIMAFRAISGESQYAGGQRTTEGVQIVRGKSQIQGWVRKGIPLGVKVDLKGPKMYEFLATLTEFVFPRLRDFNGLQMPRPGASLQTASAASGVVSFGLPASAMSLFPQIEYNLDSYPKSYGMHIHFITNAQGEGAQNRVRALLSGFQIPFVRV</sequence>
<evidence type="ECO:0000313" key="6">
    <source>
        <dbReference type="Proteomes" id="UP000053257"/>
    </source>
</evidence>
<dbReference type="GO" id="GO:1990904">
    <property type="term" value="C:ribonucleoprotein complex"/>
    <property type="evidence" value="ECO:0007669"/>
    <property type="project" value="UniProtKB-KW"/>
</dbReference>
<dbReference type="STRING" id="745531.A0A0C3NDB6"/>
<protein>
    <recommendedName>
        <fullName evidence="4">Large ribosomal subunit protein uL5 C-terminal domain-containing protein</fullName>
    </recommendedName>
</protein>
<evidence type="ECO:0000256" key="2">
    <source>
        <dbReference type="ARBA" id="ARBA00022980"/>
    </source>
</evidence>
<dbReference type="InterPro" id="IPR022803">
    <property type="entry name" value="Ribosomal_uL5_dom_sf"/>
</dbReference>
<comment type="similarity">
    <text evidence="1">Belongs to the universal ribosomal protein uL5 family.</text>
</comment>
<keyword evidence="2" id="KW-0689">Ribosomal protein</keyword>
<dbReference type="GO" id="GO:0003735">
    <property type="term" value="F:structural constituent of ribosome"/>
    <property type="evidence" value="ECO:0007669"/>
    <property type="project" value="InterPro"/>
</dbReference>
<gene>
    <name evidence="5" type="ORF">PHLGIDRAFT_111980</name>
</gene>
<dbReference type="PANTHER" id="PTHR11994">
    <property type="entry name" value="60S RIBOSOMAL PROTEIN L11-RELATED"/>
    <property type="match status" value="1"/>
</dbReference>
<dbReference type="HOGENOM" id="CLU_061015_1_1_1"/>
<name>A0A0C3NDB6_PHLG1</name>
<dbReference type="GO" id="GO:0006412">
    <property type="term" value="P:translation"/>
    <property type="evidence" value="ECO:0007669"/>
    <property type="project" value="InterPro"/>
</dbReference>
<dbReference type="Proteomes" id="UP000053257">
    <property type="component" value="Unassembled WGS sequence"/>
</dbReference>
<evidence type="ECO:0000256" key="1">
    <source>
        <dbReference type="ARBA" id="ARBA00008553"/>
    </source>
</evidence>
<evidence type="ECO:0000256" key="3">
    <source>
        <dbReference type="ARBA" id="ARBA00023274"/>
    </source>
</evidence>
<proteinExistence type="inferred from homology"/>
<dbReference type="Pfam" id="PF00673">
    <property type="entry name" value="Ribosomal_L5_C"/>
    <property type="match status" value="1"/>
</dbReference>
<dbReference type="AlphaFoldDB" id="A0A0C3NDB6"/>
<evidence type="ECO:0000313" key="5">
    <source>
        <dbReference type="EMBL" id="KIP02519.1"/>
    </source>
</evidence>
<dbReference type="SUPFAM" id="SSF55282">
    <property type="entry name" value="RL5-like"/>
    <property type="match status" value="1"/>
</dbReference>
<reference evidence="5 6" key="1">
    <citation type="journal article" date="2014" name="PLoS Genet.">
        <title>Analysis of the Phlebiopsis gigantea genome, transcriptome and secretome provides insight into its pioneer colonization strategies of wood.</title>
        <authorList>
            <person name="Hori C."/>
            <person name="Ishida T."/>
            <person name="Igarashi K."/>
            <person name="Samejima M."/>
            <person name="Suzuki H."/>
            <person name="Master E."/>
            <person name="Ferreira P."/>
            <person name="Ruiz-Duenas F.J."/>
            <person name="Held B."/>
            <person name="Canessa P."/>
            <person name="Larrondo L.F."/>
            <person name="Schmoll M."/>
            <person name="Druzhinina I.S."/>
            <person name="Kubicek C.P."/>
            <person name="Gaskell J.A."/>
            <person name="Kersten P."/>
            <person name="St John F."/>
            <person name="Glasner J."/>
            <person name="Sabat G."/>
            <person name="Splinter BonDurant S."/>
            <person name="Syed K."/>
            <person name="Yadav J."/>
            <person name="Mgbeahuruike A.C."/>
            <person name="Kovalchuk A."/>
            <person name="Asiegbu F.O."/>
            <person name="Lackner G."/>
            <person name="Hoffmeister D."/>
            <person name="Rencoret J."/>
            <person name="Gutierrez A."/>
            <person name="Sun H."/>
            <person name="Lindquist E."/>
            <person name="Barry K."/>
            <person name="Riley R."/>
            <person name="Grigoriev I.V."/>
            <person name="Henrissat B."/>
            <person name="Kues U."/>
            <person name="Berka R.M."/>
            <person name="Martinez A.T."/>
            <person name="Covert S.F."/>
            <person name="Blanchette R.A."/>
            <person name="Cullen D."/>
        </authorList>
    </citation>
    <scope>NUCLEOTIDE SEQUENCE [LARGE SCALE GENOMIC DNA]</scope>
    <source>
        <strain evidence="5 6">11061_1 CR5-6</strain>
    </source>
</reference>
<dbReference type="InterPro" id="IPR002132">
    <property type="entry name" value="Ribosomal_uL5"/>
</dbReference>
<dbReference type="EMBL" id="KN840669">
    <property type="protein sequence ID" value="KIP02519.1"/>
    <property type="molecule type" value="Genomic_DNA"/>
</dbReference>
<evidence type="ECO:0000259" key="4">
    <source>
        <dbReference type="Pfam" id="PF00673"/>
    </source>
</evidence>
<dbReference type="Gene3D" id="3.30.1440.10">
    <property type="match status" value="1"/>
</dbReference>
<keyword evidence="3" id="KW-0687">Ribonucleoprotein</keyword>
<organism evidence="5 6">
    <name type="scientific">Phlebiopsis gigantea (strain 11061_1 CR5-6)</name>
    <name type="common">White-rot fungus</name>
    <name type="synonym">Peniophora gigantea</name>
    <dbReference type="NCBI Taxonomy" id="745531"/>
    <lineage>
        <taxon>Eukaryota</taxon>
        <taxon>Fungi</taxon>
        <taxon>Dikarya</taxon>
        <taxon>Basidiomycota</taxon>
        <taxon>Agaricomycotina</taxon>
        <taxon>Agaricomycetes</taxon>
        <taxon>Polyporales</taxon>
        <taxon>Phanerochaetaceae</taxon>
        <taxon>Phlebiopsis</taxon>
    </lineage>
</organism>
<dbReference type="GO" id="GO:0005840">
    <property type="term" value="C:ribosome"/>
    <property type="evidence" value="ECO:0007669"/>
    <property type="project" value="UniProtKB-KW"/>
</dbReference>